<dbReference type="Pfam" id="PF13520">
    <property type="entry name" value="AA_permease_2"/>
    <property type="match status" value="1"/>
</dbReference>
<feature type="transmembrane region" description="Helical" evidence="7">
    <location>
        <begin position="308"/>
        <end position="333"/>
    </location>
</feature>
<comment type="subcellular location">
    <subcellularLocation>
        <location evidence="1">Cell membrane</location>
        <topology evidence="1">Multi-pass membrane protein</topology>
    </subcellularLocation>
</comment>
<feature type="transmembrane region" description="Helical" evidence="7">
    <location>
        <begin position="142"/>
        <end position="162"/>
    </location>
</feature>
<dbReference type="RefSeq" id="WP_205292658.1">
    <property type="nucleotide sequence ID" value="NZ_CP074406.1"/>
</dbReference>
<evidence type="ECO:0000256" key="7">
    <source>
        <dbReference type="SAM" id="Phobius"/>
    </source>
</evidence>
<keyword evidence="9" id="KW-1185">Reference proteome</keyword>
<proteinExistence type="predicted"/>
<dbReference type="PANTHER" id="PTHR42770:SF7">
    <property type="entry name" value="MEMBRANE PROTEIN"/>
    <property type="match status" value="1"/>
</dbReference>
<organism evidence="8 9">
    <name type="scientific">Nocardioides faecalis</name>
    <dbReference type="NCBI Taxonomy" id="2803858"/>
    <lineage>
        <taxon>Bacteria</taxon>
        <taxon>Bacillati</taxon>
        <taxon>Actinomycetota</taxon>
        <taxon>Actinomycetes</taxon>
        <taxon>Propionibacteriales</taxon>
        <taxon>Nocardioidaceae</taxon>
        <taxon>Nocardioides</taxon>
    </lineage>
</organism>
<keyword evidence="3 7" id="KW-0812">Transmembrane</keyword>
<feature type="transmembrane region" description="Helical" evidence="7">
    <location>
        <begin position="448"/>
        <end position="466"/>
    </location>
</feature>
<accession>A0A939BZI1</accession>
<dbReference type="Gene3D" id="1.20.1740.10">
    <property type="entry name" value="Amino acid/polyamine transporter I"/>
    <property type="match status" value="1"/>
</dbReference>
<evidence type="ECO:0000256" key="1">
    <source>
        <dbReference type="ARBA" id="ARBA00004651"/>
    </source>
</evidence>
<dbReference type="PANTHER" id="PTHR42770">
    <property type="entry name" value="AMINO ACID TRANSPORTER-RELATED"/>
    <property type="match status" value="1"/>
</dbReference>
<keyword evidence="5 7" id="KW-0472">Membrane</keyword>
<feature type="transmembrane region" description="Helical" evidence="7">
    <location>
        <begin position="27"/>
        <end position="49"/>
    </location>
</feature>
<dbReference type="GO" id="GO:0005886">
    <property type="term" value="C:plasma membrane"/>
    <property type="evidence" value="ECO:0007669"/>
    <property type="project" value="UniProtKB-SubCell"/>
</dbReference>
<evidence type="ECO:0000313" key="9">
    <source>
        <dbReference type="Proteomes" id="UP000663791"/>
    </source>
</evidence>
<feature type="transmembrane region" description="Helical" evidence="7">
    <location>
        <begin position="381"/>
        <end position="407"/>
    </location>
</feature>
<dbReference type="PIRSF" id="PIRSF006060">
    <property type="entry name" value="AA_transporter"/>
    <property type="match status" value="1"/>
</dbReference>
<feature type="transmembrane region" description="Helical" evidence="7">
    <location>
        <begin position="419"/>
        <end position="436"/>
    </location>
</feature>
<dbReference type="Proteomes" id="UP000663791">
    <property type="component" value="Unassembled WGS sequence"/>
</dbReference>
<gene>
    <name evidence="8" type="ORF">JK386_15660</name>
</gene>
<sequence>MTASSADHGADRKNETTGPDQPPLKRVLGPGLLLLFIVGDILGAGVYAVTGRLAGQVGGVAWLPFLVAFAIATLTAFSYLELVTKYPQAAGAALYAHKAFGIHFITFLVAFTVVCSGITSASTSAGLLASNLMIGLGDDNPGNGVVLGVAMGFMLLLGAINLRGVGESVKFNVVLTVVEMVALAIVIAIGFVVVGKGDGDLSRVTVFESPDDKNLFMAVTVATAIAFFSMVGFEDSVNMVEETKEPERIFPRMMLTGLGIAVLIYMLVAISVVAVIPAEDIANPTNPDAGILIDVVKVGAPGLPIDEVFPFLTVFAVANTALINMLMASRLVYGMARQGVLPQVFGKVLRRRRSPYVAIAFTTVLAMALIAYVRLASESTIVVSLSGTTALLLLAVFTVVNVSCLVLRRDPPGKFRAPTVVPVLGALLCAYLLGPWARLETDMIQYKIAAYLLGLGIVLWAVARLLHKPEGGHFADIDHLDGDDTDWRPPGQS</sequence>
<dbReference type="InterPro" id="IPR002293">
    <property type="entry name" value="AA/rel_permease1"/>
</dbReference>
<feature type="transmembrane region" description="Helical" evidence="7">
    <location>
        <begin position="354"/>
        <end position="375"/>
    </location>
</feature>
<keyword evidence="4 7" id="KW-1133">Transmembrane helix</keyword>
<comment type="caution">
    <text evidence="8">The sequence shown here is derived from an EMBL/GenBank/DDBJ whole genome shotgun (WGS) entry which is preliminary data.</text>
</comment>
<evidence type="ECO:0000256" key="4">
    <source>
        <dbReference type="ARBA" id="ARBA00022989"/>
    </source>
</evidence>
<feature type="transmembrane region" description="Helical" evidence="7">
    <location>
        <begin position="61"/>
        <end position="80"/>
    </location>
</feature>
<dbReference type="GO" id="GO:0022857">
    <property type="term" value="F:transmembrane transporter activity"/>
    <property type="evidence" value="ECO:0007669"/>
    <property type="project" value="InterPro"/>
</dbReference>
<keyword evidence="2" id="KW-1003">Cell membrane</keyword>
<feature type="transmembrane region" description="Helical" evidence="7">
    <location>
        <begin position="254"/>
        <end position="276"/>
    </location>
</feature>
<evidence type="ECO:0000256" key="3">
    <source>
        <dbReference type="ARBA" id="ARBA00022692"/>
    </source>
</evidence>
<evidence type="ECO:0000313" key="8">
    <source>
        <dbReference type="EMBL" id="MBM9461338.1"/>
    </source>
</evidence>
<evidence type="ECO:0000256" key="5">
    <source>
        <dbReference type="ARBA" id="ARBA00023136"/>
    </source>
</evidence>
<evidence type="ECO:0000256" key="6">
    <source>
        <dbReference type="SAM" id="MobiDB-lite"/>
    </source>
</evidence>
<feature type="transmembrane region" description="Helical" evidence="7">
    <location>
        <begin position="215"/>
        <end position="233"/>
    </location>
</feature>
<reference evidence="8" key="1">
    <citation type="submission" date="2021-01" db="EMBL/GenBank/DDBJ databases">
        <title>Novel species in genus Nocardioides.</title>
        <authorList>
            <person name="Zhang G."/>
        </authorList>
    </citation>
    <scope>NUCLEOTIDE SEQUENCE</scope>
    <source>
        <strain evidence="8">Zg-536</strain>
    </source>
</reference>
<dbReference type="AlphaFoldDB" id="A0A939BZI1"/>
<dbReference type="EMBL" id="JAERTX010000016">
    <property type="protein sequence ID" value="MBM9461338.1"/>
    <property type="molecule type" value="Genomic_DNA"/>
</dbReference>
<feature type="transmembrane region" description="Helical" evidence="7">
    <location>
        <begin position="174"/>
        <end position="195"/>
    </location>
</feature>
<dbReference type="InterPro" id="IPR050367">
    <property type="entry name" value="APC_superfamily"/>
</dbReference>
<name>A0A939BZI1_9ACTN</name>
<evidence type="ECO:0000256" key="2">
    <source>
        <dbReference type="ARBA" id="ARBA00022475"/>
    </source>
</evidence>
<feature type="region of interest" description="Disordered" evidence="6">
    <location>
        <begin position="1"/>
        <end position="24"/>
    </location>
</feature>
<protein>
    <submittedName>
        <fullName evidence="8">APC family permease</fullName>
    </submittedName>
</protein>
<feature type="transmembrane region" description="Helical" evidence="7">
    <location>
        <begin position="100"/>
        <end position="122"/>
    </location>
</feature>